<dbReference type="Proteomes" id="UP000283634">
    <property type="component" value="Unassembled WGS sequence"/>
</dbReference>
<gene>
    <name evidence="3" type="ORF">TraAM80_10291</name>
</gene>
<feature type="domain" description="DUF7578" evidence="2">
    <location>
        <begin position="75"/>
        <end position="115"/>
    </location>
</feature>
<dbReference type="EMBL" id="MKGL01000896">
    <property type="protein sequence ID" value="RNE95281.1"/>
    <property type="molecule type" value="Genomic_DNA"/>
</dbReference>
<dbReference type="GeneID" id="40334224"/>
<protein>
    <submittedName>
        <fullName evidence="3">Retrotransposon hot spot (RHS) protein</fullName>
    </submittedName>
</protein>
<organism evidence="3 4">
    <name type="scientific">Trypanosoma rangeli</name>
    <dbReference type="NCBI Taxonomy" id="5698"/>
    <lineage>
        <taxon>Eukaryota</taxon>
        <taxon>Discoba</taxon>
        <taxon>Euglenozoa</taxon>
        <taxon>Kinetoplastea</taxon>
        <taxon>Metakinetoplastina</taxon>
        <taxon>Trypanosomatida</taxon>
        <taxon>Trypanosomatidae</taxon>
        <taxon>Trypanosoma</taxon>
        <taxon>Herpetosoma</taxon>
    </lineage>
</organism>
<accession>A0A422MPZ4</accession>
<proteinExistence type="predicted"/>
<evidence type="ECO:0000259" key="2">
    <source>
        <dbReference type="Pfam" id="PF24466"/>
    </source>
</evidence>
<sequence>MPAKRERVYAGNRKQRPASDVPQGGERQVMLGFDGNSQQPAPQHRRVEETLQQPNWTLASSIEDVLNVRVGQINMFLLNDFLRQYVDPNKAVGGDQNVAMEVFVRGPDRYVTEQRRREGKFSIHQSISFLKMHASSQRKVCFFSINGRNLDRRIRFPFVQKEDSMQLFSRWRRQRRRRKKYRKTKNLPDNHYRRDSTNPYLMQRGVTSWDFLRTKMNTWWCEWR</sequence>
<dbReference type="OrthoDB" id="252899at2759"/>
<dbReference type="Pfam" id="PF24466">
    <property type="entry name" value="DUF7578"/>
    <property type="match status" value="1"/>
</dbReference>
<reference evidence="3 4" key="1">
    <citation type="journal article" date="2018" name="BMC Genomics">
        <title>Genomic comparison of Trypanosoma conorhini and Trypanosoma rangeli to Trypanosoma cruzi strains of high and low virulence.</title>
        <authorList>
            <person name="Bradwell K.R."/>
            <person name="Koparde V.N."/>
            <person name="Matveyev A.V."/>
            <person name="Serrano M.G."/>
            <person name="Alves J.M."/>
            <person name="Parikh H."/>
            <person name="Huang B."/>
            <person name="Lee V."/>
            <person name="Espinosa-Alvarez O."/>
            <person name="Ortiz P.A."/>
            <person name="Costa-Martins A.G."/>
            <person name="Teixeira M.M."/>
            <person name="Buck G.A."/>
        </authorList>
    </citation>
    <scope>NUCLEOTIDE SEQUENCE [LARGE SCALE GENOMIC DNA]</scope>
    <source>
        <strain evidence="3 4">AM80</strain>
    </source>
</reference>
<keyword evidence="4" id="KW-1185">Reference proteome</keyword>
<evidence type="ECO:0000313" key="4">
    <source>
        <dbReference type="Proteomes" id="UP000283634"/>
    </source>
</evidence>
<comment type="caution">
    <text evidence="3">The sequence shown here is derived from an EMBL/GenBank/DDBJ whole genome shotgun (WGS) entry which is preliminary data.</text>
</comment>
<dbReference type="AlphaFoldDB" id="A0A422MPZ4"/>
<feature type="region of interest" description="Disordered" evidence="1">
    <location>
        <begin position="1"/>
        <end position="29"/>
    </location>
</feature>
<name>A0A422MPZ4_TRYRA</name>
<dbReference type="VEuPathDB" id="TriTrypDB:TRSC58_07003"/>
<evidence type="ECO:0000256" key="1">
    <source>
        <dbReference type="SAM" id="MobiDB-lite"/>
    </source>
</evidence>
<dbReference type="RefSeq" id="XP_029233213.1">
    <property type="nucleotide sequence ID" value="XM_029386923.1"/>
</dbReference>
<dbReference type="InterPro" id="IPR056000">
    <property type="entry name" value="DUF7578"/>
</dbReference>
<evidence type="ECO:0000313" key="3">
    <source>
        <dbReference type="EMBL" id="RNE95281.1"/>
    </source>
</evidence>